<dbReference type="InterPro" id="IPR036339">
    <property type="entry name" value="PUB-like_dom_sf"/>
</dbReference>
<proteinExistence type="predicted"/>
<organism evidence="2">
    <name type="scientific">Proboscia inermis</name>
    <dbReference type="NCBI Taxonomy" id="420281"/>
    <lineage>
        <taxon>Eukaryota</taxon>
        <taxon>Sar</taxon>
        <taxon>Stramenopiles</taxon>
        <taxon>Ochrophyta</taxon>
        <taxon>Bacillariophyta</taxon>
        <taxon>Coscinodiscophyceae</taxon>
        <taxon>Rhizosoleniophycidae</taxon>
        <taxon>Rhizosoleniales</taxon>
        <taxon>Rhizosoleniaceae</taxon>
        <taxon>Proboscia</taxon>
    </lineage>
</organism>
<sequence>MQSTVPVERCPTYFESQTSTRTLFIYCFFHVCFLKLKLLKVVIKNLADPSKANDPKYRQLRLSNEKVHAKLLPCPSGISYMKAIGFIEITDASDGSQYLRIPETSNVNVGHMKAALSELTNAIEIIAPSATSAAKISKQNQPCIDADSGEEKKTPEGIIIRKLVPSTQYATSGKMTELQKTRLLMEKKRQHEAKELKKDRAKNVSMLKQDKYVRENDENWTSGLSAACAKSGSSIETFRDRHGES</sequence>
<feature type="domain" description="PUB" evidence="1">
    <location>
        <begin position="36"/>
        <end position="112"/>
    </location>
</feature>
<gene>
    <name evidence="2" type="ORF">PINE0816_LOCUS22872</name>
</gene>
<dbReference type="AlphaFoldDB" id="A0A7S0CKS0"/>
<protein>
    <recommendedName>
        <fullName evidence="1">PUB domain-containing protein</fullName>
    </recommendedName>
</protein>
<dbReference type="EMBL" id="HBEL01049453">
    <property type="protein sequence ID" value="CAD8426708.1"/>
    <property type="molecule type" value="Transcribed_RNA"/>
</dbReference>
<dbReference type="SUPFAM" id="SSF143503">
    <property type="entry name" value="PUG domain-like"/>
    <property type="match status" value="1"/>
</dbReference>
<accession>A0A7S0CKS0</accession>
<name>A0A7S0CKS0_9STRA</name>
<evidence type="ECO:0000259" key="1">
    <source>
        <dbReference type="Pfam" id="PF09409"/>
    </source>
</evidence>
<reference evidence="2" key="1">
    <citation type="submission" date="2021-01" db="EMBL/GenBank/DDBJ databases">
        <authorList>
            <person name="Corre E."/>
            <person name="Pelletier E."/>
            <person name="Niang G."/>
            <person name="Scheremetjew M."/>
            <person name="Finn R."/>
            <person name="Kale V."/>
            <person name="Holt S."/>
            <person name="Cochrane G."/>
            <person name="Meng A."/>
            <person name="Brown T."/>
            <person name="Cohen L."/>
        </authorList>
    </citation>
    <scope>NUCLEOTIDE SEQUENCE</scope>
    <source>
        <strain evidence="2">CCAP1064/1</strain>
    </source>
</reference>
<dbReference type="Gene3D" id="1.20.58.2190">
    <property type="match status" value="1"/>
</dbReference>
<dbReference type="InterPro" id="IPR018997">
    <property type="entry name" value="PUB_domain"/>
</dbReference>
<evidence type="ECO:0000313" key="2">
    <source>
        <dbReference type="EMBL" id="CAD8426708.1"/>
    </source>
</evidence>
<dbReference type="CDD" id="cd09212">
    <property type="entry name" value="PUB"/>
    <property type="match status" value="1"/>
</dbReference>
<dbReference type="Pfam" id="PF09409">
    <property type="entry name" value="PUB"/>
    <property type="match status" value="1"/>
</dbReference>